<dbReference type="SUPFAM" id="SSF53474">
    <property type="entry name" value="alpha/beta-Hydrolases"/>
    <property type="match status" value="1"/>
</dbReference>
<dbReference type="Pfam" id="PF07859">
    <property type="entry name" value="Abhydrolase_3"/>
    <property type="match status" value="1"/>
</dbReference>
<reference evidence="4 5" key="1">
    <citation type="submission" date="2019-02" db="EMBL/GenBank/DDBJ databases">
        <title>Prokaryotic population dynamics and viral predation in marine succession experiment using metagenomics: the confinement effect.</title>
        <authorList>
            <person name="Haro-Moreno J.M."/>
            <person name="Rodriguez-Valera F."/>
            <person name="Lopez-Perez M."/>
        </authorList>
    </citation>
    <scope>NUCLEOTIDE SEQUENCE [LARGE SCALE GENOMIC DNA]</scope>
    <source>
        <strain evidence="4">MED-G165</strain>
    </source>
</reference>
<name>A0A520MV42_9GAMM</name>
<dbReference type="InterPro" id="IPR002168">
    <property type="entry name" value="Lipase_GDXG_HIS_AS"/>
</dbReference>
<accession>A0A520MV42</accession>
<organism evidence="4 5">
    <name type="scientific">SAR86 cluster bacterium</name>
    <dbReference type="NCBI Taxonomy" id="2030880"/>
    <lineage>
        <taxon>Bacteria</taxon>
        <taxon>Pseudomonadati</taxon>
        <taxon>Pseudomonadota</taxon>
        <taxon>Gammaproteobacteria</taxon>
        <taxon>SAR86 cluster</taxon>
    </lineage>
</organism>
<dbReference type="EMBL" id="SHBK01000002">
    <property type="protein sequence ID" value="RZO25102.1"/>
    <property type="molecule type" value="Genomic_DNA"/>
</dbReference>
<comment type="similarity">
    <text evidence="1">Belongs to the 'GDXG' lipolytic enzyme family.</text>
</comment>
<evidence type="ECO:0000313" key="5">
    <source>
        <dbReference type="Proteomes" id="UP000316449"/>
    </source>
</evidence>
<dbReference type="InterPro" id="IPR050300">
    <property type="entry name" value="GDXG_lipolytic_enzyme"/>
</dbReference>
<sequence>MAIKLFLKIFFSLPVWLLRCLTFQKSIIINNQILDFQTQVFLALQSLQSNAFDDPNRFNSAQELRNELESGRDGLPLNAKPRSSIQTIDHLIPTEFGELNVREYCPERILIESPILYFHGGGYVLGSINTHDPWLKFFSAEIGAKIFSLEYRLAPENKFPSSVQDSNLALEWLGDKLSLPIKEISLCGDSAGAHLAASLSTYRAVNNLSLPLSQCLIYPMTDPACNSRSQIDFADGFFLSQKAMIWFWEQFIDSQVNLDDPVFNLTINPKARLPKTLIITAGFDPLSDEGEAYARLLNDSENEVQQIHYPHLIHGFVNMTALKAAKEATRDWLKTYKKFLKQ</sequence>
<protein>
    <submittedName>
        <fullName evidence="4">Alpha/beta hydrolase</fullName>
    </submittedName>
</protein>
<proteinExistence type="inferred from homology"/>
<evidence type="ECO:0000259" key="3">
    <source>
        <dbReference type="Pfam" id="PF07859"/>
    </source>
</evidence>
<dbReference type="InterPro" id="IPR013094">
    <property type="entry name" value="AB_hydrolase_3"/>
</dbReference>
<dbReference type="Gene3D" id="3.40.50.1820">
    <property type="entry name" value="alpha/beta hydrolase"/>
    <property type="match status" value="1"/>
</dbReference>
<keyword evidence="2 4" id="KW-0378">Hydrolase</keyword>
<evidence type="ECO:0000313" key="4">
    <source>
        <dbReference type="EMBL" id="RZO25102.1"/>
    </source>
</evidence>
<feature type="domain" description="Alpha/beta hydrolase fold-3" evidence="3">
    <location>
        <begin position="115"/>
        <end position="317"/>
    </location>
</feature>
<dbReference type="PROSITE" id="PS01173">
    <property type="entry name" value="LIPASE_GDXG_HIS"/>
    <property type="match status" value="1"/>
</dbReference>
<evidence type="ECO:0000256" key="1">
    <source>
        <dbReference type="ARBA" id="ARBA00010515"/>
    </source>
</evidence>
<dbReference type="GO" id="GO:0016787">
    <property type="term" value="F:hydrolase activity"/>
    <property type="evidence" value="ECO:0007669"/>
    <property type="project" value="UniProtKB-KW"/>
</dbReference>
<dbReference type="AlphaFoldDB" id="A0A520MV42"/>
<dbReference type="PANTHER" id="PTHR48081">
    <property type="entry name" value="AB HYDROLASE SUPERFAMILY PROTEIN C4A8.06C"/>
    <property type="match status" value="1"/>
</dbReference>
<gene>
    <name evidence="4" type="ORF">EVA98_00260</name>
</gene>
<dbReference type="PANTHER" id="PTHR48081:SF8">
    <property type="entry name" value="ALPHA_BETA HYDROLASE FOLD-3 DOMAIN-CONTAINING PROTEIN-RELATED"/>
    <property type="match status" value="1"/>
</dbReference>
<dbReference type="InterPro" id="IPR029058">
    <property type="entry name" value="AB_hydrolase_fold"/>
</dbReference>
<dbReference type="Proteomes" id="UP000316449">
    <property type="component" value="Unassembled WGS sequence"/>
</dbReference>
<comment type="caution">
    <text evidence="4">The sequence shown here is derived from an EMBL/GenBank/DDBJ whole genome shotgun (WGS) entry which is preliminary data.</text>
</comment>
<evidence type="ECO:0000256" key="2">
    <source>
        <dbReference type="ARBA" id="ARBA00022801"/>
    </source>
</evidence>